<name>M8CDI6_AEGTA</name>
<dbReference type="EnsemblPlants" id="EMT32218">
    <property type="protein sequence ID" value="EMT32218"/>
    <property type="gene ID" value="F775_01110"/>
</dbReference>
<protein>
    <submittedName>
        <fullName evidence="1">Uncharacterized protein</fullName>
    </submittedName>
</protein>
<dbReference type="ExpressionAtlas" id="M8CDI6">
    <property type="expression patterns" value="baseline"/>
</dbReference>
<proteinExistence type="predicted"/>
<accession>M8CDI6</accession>
<reference evidence="1" key="1">
    <citation type="submission" date="2015-06" db="UniProtKB">
        <authorList>
            <consortium name="EnsemblPlants"/>
        </authorList>
    </citation>
    <scope>IDENTIFICATION</scope>
</reference>
<sequence length="372" mass="41877">MMGACGLRDNFPEAPQWRLILDDDDEKKKKKSSRRTVGCRHGRVLVIDSLHKVLIVIAPITGTKLCVPFPPKLKGDSFITGTVLCAAADHDHVHGSCHLSPGPAVLEHQRGGDYILRFDLDGHNLAVIRAPPITNDVCYHNGSHQIIQAVDGAVGLAILSDNGHTIQMWQKEVNSQSVNKWLLWQTIEMHNIHGLHAQIEGKKARLTIFISCVCIWAQPLLVDVMELKCCMSNIWQSMLVLTNCIPGSCSRFFLKRQMLDWQIAHGAKPSANVKAQRFLFWVTYWQYTLLVVHILEFDLDGQSLPMIEGRLVVNDLRNASRKIMPADNGDVGLAILSYPHFQMWKRDINYHGVMTWVLHKTIDISIILGLPP</sequence>
<dbReference type="AlphaFoldDB" id="M8CDI6"/>
<dbReference type="PANTHER" id="PTHR33186:SF18">
    <property type="entry name" value="OS10G0136150 PROTEIN"/>
    <property type="match status" value="1"/>
</dbReference>
<organism evidence="1">
    <name type="scientific">Aegilops tauschii</name>
    <name type="common">Tausch's goatgrass</name>
    <name type="synonym">Aegilops squarrosa</name>
    <dbReference type="NCBI Taxonomy" id="37682"/>
    <lineage>
        <taxon>Eukaryota</taxon>
        <taxon>Viridiplantae</taxon>
        <taxon>Streptophyta</taxon>
        <taxon>Embryophyta</taxon>
        <taxon>Tracheophyta</taxon>
        <taxon>Spermatophyta</taxon>
        <taxon>Magnoliopsida</taxon>
        <taxon>Liliopsida</taxon>
        <taxon>Poales</taxon>
        <taxon>Poaceae</taxon>
        <taxon>BOP clade</taxon>
        <taxon>Pooideae</taxon>
        <taxon>Triticodae</taxon>
        <taxon>Triticeae</taxon>
        <taxon>Triticinae</taxon>
        <taxon>Aegilops</taxon>
    </lineage>
</organism>
<evidence type="ECO:0000313" key="1">
    <source>
        <dbReference type="EnsemblPlants" id="EMT32218"/>
    </source>
</evidence>
<dbReference type="PANTHER" id="PTHR33186">
    <property type="entry name" value="OS10G0136150 PROTEIN-RELATED"/>
    <property type="match status" value="1"/>
</dbReference>